<gene>
    <name evidence="2" type="ORF">HETSPECPRED_009851</name>
</gene>
<dbReference type="Pfam" id="PF14479">
    <property type="entry name" value="HeLo"/>
    <property type="match status" value="1"/>
</dbReference>
<comment type="caution">
    <text evidence="2">The sequence shown here is derived from an EMBL/GenBank/DDBJ whole genome shotgun (WGS) entry which is preliminary data.</text>
</comment>
<evidence type="ECO:0000259" key="1">
    <source>
        <dbReference type="PROSITE" id="PS50835"/>
    </source>
</evidence>
<dbReference type="InterPro" id="IPR007110">
    <property type="entry name" value="Ig-like_dom"/>
</dbReference>
<evidence type="ECO:0000313" key="3">
    <source>
        <dbReference type="Proteomes" id="UP000664521"/>
    </source>
</evidence>
<sequence length="603" mass="68101">MDPVTIFGIATGIIGLLPICADGCTFIVGLCRADESVQGQMIRVDAQRAVLRSWGTIWEIPVELDPKGKKPSKLQKWIETYPQSGMDVLNILSAISDVFADTSNLEKKYGITLKRRHKDLRNLNMNDLFSARKGEVIPSKDVKDRRQHMNIVNRCHFQLKGGKEFDALIAIIIEFVDCLFKMCSEAQAEKIERASLNQVSVTQNPTDLHQLSKVMGEEANRRREAGQRYRGQELVKEVADFKARVKLLAEQRAREMDKRQMSLNPSKSFLLSGSWRNKEDFEIGAARWKFMGDGSTLAREKSAHLVRYIEWKSYQAYDEAENSILELADLLSVKDRPELFRVLPCLGVFRDREAGRIGLIFQPPPFIEQIPRSSSAQGSVSGPRMPKTLHDLLEQASVENGTRSNILPLGDRFRLACSLAQSLYAMHAIGWVHKNIRSTSVLLLPAESTRGGIPSTSGAIDTANPYLCGFGHSRPEDSSTEEFSKAPSDIDLDAYHHPAKRRDPNCRYEQSFDLYSWTHRLGAVLLEIGLWQSLSTFEMENESYWQFQKRLVRLASQELPGQVGQIYARVVKVCLQTSADDGDEDTQQKLCWQVVSMLDQCVA</sequence>
<dbReference type="InterPro" id="IPR029498">
    <property type="entry name" value="HeLo_dom"/>
</dbReference>
<dbReference type="InterPro" id="IPR038305">
    <property type="entry name" value="HeLo_sf"/>
</dbReference>
<feature type="domain" description="Ig-like" evidence="1">
    <location>
        <begin position="383"/>
        <end position="484"/>
    </location>
</feature>
<protein>
    <recommendedName>
        <fullName evidence="1">Ig-like domain-containing protein</fullName>
    </recommendedName>
</protein>
<proteinExistence type="predicted"/>
<dbReference type="Pfam" id="PF24476">
    <property type="entry name" value="DUF7580"/>
    <property type="match status" value="1"/>
</dbReference>
<dbReference type="Gene3D" id="1.20.120.1020">
    <property type="entry name" value="Prion-inhibition and propagation, HeLo domain"/>
    <property type="match status" value="1"/>
</dbReference>
<dbReference type="AlphaFoldDB" id="A0A8H3G9V3"/>
<dbReference type="InterPro" id="IPR011009">
    <property type="entry name" value="Kinase-like_dom_sf"/>
</dbReference>
<reference evidence="2" key="1">
    <citation type="submission" date="2021-03" db="EMBL/GenBank/DDBJ databases">
        <authorList>
            <person name="Tagirdzhanova G."/>
        </authorList>
    </citation>
    <scope>NUCLEOTIDE SEQUENCE</scope>
</reference>
<keyword evidence="3" id="KW-1185">Reference proteome</keyword>
<dbReference type="PANTHER" id="PTHR37542">
    <property type="entry name" value="HELO DOMAIN-CONTAINING PROTEIN-RELATED"/>
    <property type="match status" value="1"/>
</dbReference>
<name>A0A8H3G9V3_9LECA</name>
<evidence type="ECO:0000313" key="2">
    <source>
        <dbReference type="EMBL" id="CAF9935631.1"/>
    </source>
</evidence>
<dbReference type="OrthoDB" id="1911848at2759"/>
<dbReference type="Gene3D" id="1.10.510.10">
    <property type="entry name" value="Transferase(Phosphotransferase) domain 1"/>
    <property type="match status" value="1"/>
</dbReference>
<dbReference type="Proteomes" id="UP000664521">
    <property type="component" value="Unassembled WGS sequence"/>
</dbReference>
<dbReference type="PROSITE" id="PS50835">
    <property type="entry name" value="IG_LIKE"/>
    <property type="match status" value="1"/>
</dbReference>
<organism evidence="2 3">
    <name type="scientific">Heterodermia speciosa</name>
    <dbReference type="NCBI Taxonomy" id="116794"/>
    <lineage>
        <taxon>Eukaryota</taxon>
        <taxon>Fungi</taxon>
        <taxon>Dikarya</taxon>
        <taxon>Ascomycota</taxon>
        <taxon>Pezizomycotina</taxon>
        <taxon>Lecanoromycetes</taxon>
        <taxon>OSLEUM clade</taxon>
        <taxon>Lecanoromycetidae</taxon>
        <taxon>Caliciales</taxon>
        <taxon>Physciaceae</taxon>
        <taxon>Heterodermia</taxon>
    </lineage>
</organism>
<dbReference type="SUPFAM" id="SSF56112">
    <property type="entry name" value="Protein kinase-like (PK-like)"/>
    <property type="match status" value="1"/>
</dbReference>
<dbReference type="EMBL" id="CAJPDS010000084">
    <property type="protein sequence ID" value="CAF9935631.1"/>
    <property type="molecule type" value="Genomic_DNA"/>
</dbReference>
<dbReference type="PANTHER" id="PTHR37542:SF3">
    <property type="entry name" value="PRION-INHIBITION AND PROPAGATION HELO DOMAIN-CONTAINING PROTEIN"/>
    <property type="match status" value="1"/>
</dbReference>
<accession>A0A8H3G9V3</accession>
<dbReference type="InterPro" id="IPR056002">
    <property type="entry name" value="DUF7580"/>
</dbReference>